<gene>
    <name evidence="1" type="ORF">KGM_205305A</name>
</gene>
<proteinExistence type="predicted"/>
<protein>
    <submittedName>
        <fullName evidence="1">Cytochrome P450 CYP366A1</fullName>
    </submittedName>
</protein>
<organism evidence="1 2">
    <name type="scientific">Danaus plexippus plexippus</name>
    <dbReference type="NCBI Taxonomy" id="278856"/>
    <lineage>
        <taxon>Eukaryota</taxon>
        <taxon>Metazoa</taxon>
        <taxon>Ecdysozoa</taxon>
        <taxon>Arthropoda</taxon>
        <taxon>Hexapoda</taxon>
        <taxon>Insecta</taxon>
        <taxon>Pterygota</taxon>
        <taxon>Neoptera</taxon>
        <taxon>Endopterygota</taxon>
        <taxon>Lepidoptera</taxon>
        <taxon>Glossata</taxon>
        <taxon>Ditrysia</taxon>
        <taxon>Papilionoidea</taxon>
        <taxon>Nymphalidae</taxon>
        <taxon>Danainae</taxon>
        <taxon>Danaini</taxon>
        <taxon>Danaina</taxon>
        <taxon>Danaus</taxon>
        <taxon>Danaus</taxon>
    </lineage>
</organism>
<dbReference type="InParanoid" id="A0A212FP49"/>
<keyword evidence="2" id="KW-1185">Reference proteome</keyword>
<reference evidence="1 2" key="1">
    <citation type="journal article" date="2011" name="Cell">
        <title>The monarch butterfly genome yields insights into long-distance migration.</title>
        <authorList>
            <person name="Zhan S."/>
            <person name="Merlin C."/>
            <person name="Boore J.L."/>
            <person name="Reppert S.M."/>
        </authorList>
    </citation>
    <scope>NUCLEOTIDE SEQUENCE [LARGE SCALE GENOMIC DNA]</scope>
    <source>
        <strain evidence="1">F-2</strain>
    </source>
</reference>
<dbReference type="EMBL" id="AGBW02003696">
    <property type="protein sequence ID" value="OWR55507.1"/>
    <property type="molecule type" value="Genomic_DNA"/>
</dbReference>
<dbReference type="Proteomes" id="UP000007151">
    <property type="component" value="Unassembled WGS sequence"/>
</dbReference>
<evidence type="ECO:0000313" key="1">
    <source>
        <dbReference type="EMBL" id="OWR55507.1"/>
    </source>
</evidence>
<name>A0A212FP49_DANPL</name>
<accession>A0A212FP49</accession>
<comment type="caution">
    <text evidence="1">The sequence shown here is derived from an EMBL/GenBank/DDBJ whole genome shotgun (WGS) entry which is preliminary data.</text>
</comment>
<feature type="non-terminal residue" evidence="1">
    <location>
        <position position="21"/>
    </location>
</feature>
<sequence>MTVFKAKFLLREWDQNKTIPR</sequence>
<dbReference type="AlphaFoldDB" id="A0A212FP49"/>
<evidence type="ECO:0000313" key="2">
    <source>
        <dbReference type="Proteomes" id="UP000007151"/>
    </source>
</evidence>
<dbReference type="KEGG" id="dpl:KGM_205305A"/>